<dbReference type="GO" id="GO:0006820">
    <property type="term" value="P:monoatomic anion transport"/>
    <property type="evidence" value="ECO:0007669"/>
    <property type="project" value="TreeGrafter"/>
</dbReference>
<dbReference type="FunFam" id="1.20.1250.20:FF:000003">
    <property type="entry name" value="Solute carrier family 17 member 3"/>
    <property type="match status" value="1"/>
</dbReference>
<keyword evidence="5 7" id="KW-1133">Transmembrane helix</keyword>
<dbReference type="KEGG" id="dpl:KGM_203615"/>
<dbReference type="Gene3D" id="1.20.120.540">
    <property type="entry name" value="Voltage-gated potassium channels"/>
    <property type="match status" value="1"/>
</dbReference>
<dbReference type="InterPro" id="IPR036259">
    <property type="entry name" value="MFS_trans_sf"/>
</dbReference>
<comment type="caution">
    <text evidence="8">The sequence shown here is derived from an EMBL/GenBank/DDBJ whole genome shotgun (WGS) entry which is preliminary data.</text>
</comment>
<dbReference type="InParanoid" id="A0A212FAP6"/>
<evidence type="ECO:0000256" key="4">
    <source>
        <dbReference type="ARBA" id="ARBA00022847"/>
    </source>
</evidence>
<feature type="transmembrane region" description="Helical" evidence="7">
    <location>
        <begin position="21"/>
        <end position="45"/>
    </location>
</feature>
<dbReference type="GO" id="GO:0016020">
    <property type="term" value="C:membrane"/>
    <property type="evidence" value="ECO:0007669"/>
    <property type="project" value="UniProtKB-SubCell"/>
</dbReference>
<gene>
    <name evidence="8" type="ORF">KGM_203615</name>
</gene>
<evidence type="ECO:0000256" key="7">
    <source>
        <dbReference type="SAM" id="Phobius"/>
    </source>
</evidence>
<evidence type="ECO:0000256" key="2">
    <source>
        <dbReference type="ARBA" id="ARBA00022448"/>
    </source>
</evidence>
<evidence type="ECO:0000313" key="8">
    <source>
        <dbReference type="EMBL" id="OWR50800.1"/>
    </source>
</evidence>
<dbReference type="InterPro" id="IPR011701">
    <property type="entry name" value="MFS"/>
</dbReference>
<dbReference type="PANTHER" id="PTHR11662">
    <property type="entry name" value="SOLUTE CARRIER FAMILY 17"/>
    <property type="match status" value="1"/>
</dbReference>
<dbReference type="InterPro" id="IPR050382">
    <property type="entry name" value="MFS_Na/Anion_cotransporter"/>
</dbReference>
<dbReference type="Gene3D" id="1.20.1250.20">
    <property type="entry name" value="MFS general substrate transporter like domains"/>
    <property type="match status" value="1"/>
</dbReference>
<feature type="transmembrane region" description="Helical" evidence="7">
    <location>
        <begin position="245"/>
        <end position="264"/>
    </location>
</feature>
<dbReference type="eggNOG" id="KOG2532">
    <property type="taxonomic scope" value="Eukaryota"/>
</dbReference>
<dbReference type="InterPro" id="IPR027378">
    <property type="entry name" value="Nucleotide_channel_N"/>
</dbReference>
<feature type="transmembrane region" description="Helical" evidence="7">
    <location>
        <begin position="293"/>
        <end position="310"/>
    </location>
</feature>
<proteinExistence type="predicted"/>
<comment type="subcellular location">
    <subcellularLocation>
        <location evidence="1">Membrane</location>
        <topology evidence="1">Multi-pass membrane protein</topology>
    </subcellularLocation>
</comment>
<dbReference type="Proteomes" id="UP000007151">
    <property type="component" value="Unassembled WGS sequence"/>
</dbReference>
<protein>
    <submittedName>
        <fullName evidence="8">Sodium-dependent phosphate transporter</fullName>
    </submittedName>
</protein>
<evidence type="ECO:0000313" key="9">
    <source>
        <dbReference type="Proteomes" id="UP000007151"/>
    </source>
</evidence>
<keyword evidence="9" id="KW-1185">Reference proteome</keyword>
<feature type="transmembrane region" description="Helical" evidence="7">
    <location>
        <begin position="322"/>
        <end position="348"/>
    </location>
</feature>
<reference evidence="8 9" key="1">
    <citation type="journal article" date="2011" name="Cell">
        <title>The monarch butterfly genome yields insights into long-distance migration.</title>
        <authorList>
            <person name="Zhan S."/>
            <person name="Merlin C."/>
            <person name="Boore J.L."/>
            <person name="Reppert S.M."/>
        </authorList>
    </citation>
    <scope>NUCLEOTIDE SEQUENCE [LARGE SCALE GENOMIC DNA]</scope>
    <source>
        <strain evidence="8">F-2</strain>
    </source>
</reference>
<evidence type="ECO:0000256" key="6">
    <source>
        <dbReference type="ARBA" id="ARBA00023136"/>
    </source>
</evidence>
<dbReference type="Pfam" id="PF07690">
    <property type="entry name" value="MFS_1"/>
    <property type="match status" value="2"/>
</dbReference>
<name>A0A212FAP6_DANPL</name>
<keyword evidence="4" id="KW-0769">Symport</keyword>
<evidence type="ECO:0000256" key="5">
    <source>
        <dbReference type="ARBA" id="ARBA00022989"/>
    </source>
</evidence>
<feature type="transmembrane region" description="Helical" evidence="7">
    <location>
        <begin position="119"/>
        <end position="139"/>
    </location>
</feature>
<keyword evidence="2" id="KW-0813">Transport</keyword>
<dbReference type="AlphaFoldDB" id="A0A212FAP6"/>
<dbReference type="PANTHER" id="PTHR11662:SF415">
    <property type="entry name" value="AT30085P-RELATED"/>
    <property type="match status" value="1"/>
</dbReference>
<dbReference type="GO" id="GO:0015293">
    <property type="term" value="F:symporter activity"/>
    <property type="evidence" value="ECO:0007669"/>
    <property type="project" value="UniProtKB-KW"/>
</dbReference>
<accession>A0A212FAP6</accession>
<sequence length="430" mass="48279">MESDKGILSTLQACCIIPKRYIFSIMAMFGILNVFTMRVSLNIAITQMVRHVKTVGGHFDPDACPSDDVEGNRTIVLNPHAVFDWDERTQGHLLSGFYYGYATTQFLGGYLVERYGGKWTIGLGLLSTSIFTLLTPVVLKVGGETWLFILRVLQGMGEIILCYSEPNTHPFISKAELNHLNKVVIRSEHKHCKDTVPWKAILRSPPTWALLVSHVGHDWGLYTMITDLPKYSYDVLKFNITDTGLLSGLPYAAMTLCSFLFGYISDLCIEKAAAGPAICIILASYSGCDRNAAMIYFIISMGLMGAYYSGMKINTLDIAPNFAGSLTSLINTSSTFTGIISPFLIGLLTPDSTLVQWRTAFWVCFAMLMSTNLIYCLFTETEQQWWDDVRKFGYPEDWKHGPIVKDEIKNSEEEQLNKYRDKELDSIISK</sequence>
<evidence type="ECO:0000256" key="1">
    <source>
        <dbReference type="ARBA" id="ARBA00004141"/>
    </source>
</evidence>
<keyword evidence="6 7" id="KW-0472">Membrane</keyword>
<keyword evidence="3 7" id="KW-0812">Transmembrane</keyword>
<feature type="transmembrane region" description="Helical" evidence="7">
    <location>
        <begin position="360"/>
        <end position="378"/>
    </location>
</feature>
<dbReference type="SUPFAM" id="SSF103473">
    <property type="entry name" value="MFS general substrate transporter"/>
    <property type="match status" value="1"/>
</dbReference>
<organism evidence="8 9">
    <name type="scientific">Danaus plexippus plexippus</name>
    <dbReference type="NCBI Taxonomy" id="278856"/>
    <lineage>
        <taxon>Eukaryota</taxon>
        <taxon>Metazoa</taxon>
        <taxon>Ecdysozoa</taxon>
        <taxon>Arthropoda</taxon>
        <taxon>Hexapoda</taxon>
        <taxon>Insecta</taxon>
        <taxon>Pterygota</taxon>
        <taxon>Neoptera</taxon>
        <taxon>Endopterygota</taxon>
        <taxon>Lepidoptera</taxon>
        <taxon>Glossata</taxon>
        <taxon>Ditrysia</taxon>
        <taxon>Papilionoidea</taxon>
        <taxon>Nymphalidae</taxon>
        <taxon>Danainae</taxon>
        <taxon>Danaini</taxon>
        <taxon>Danaina</taxon>
        <taxon>Danaus</taxon>
        <taxon>Danaus</taxon>
    </lineage>
</organism>
<dbReference type="EMBL" id="AGBW02009440">
    <property type="protein sequence ID" value="OWR50800.1"/>
    <property type="molecule type" value="Genomic_DNA"/>
</dbReference>
<evidence type="ECO:0000256" key="3">
    <source>
        <dbReference type="ARBA" id="ARBA00022692"/>
    </source>
</evidence>